<dbReference type="Proteomes" id="UP000297741">
    <property type="component" value="Unassembled WGS sequence"/>
</dbReference>
<dbReference type="PANTHER" id="PTHR41523:SF8">
    <property type="entry name" value="ETHYLENE RESPONSE SENSOR PROTEIN"/>
    <property type="match status" value="1"/>
</dbReference>
<dbReference type="Gene3D" id="3.30.450.20">
    <property type="entry name" value="PAS domain"/>
    <property type="match status" value="1"/>
</dbReference>
<sequence length="640" mass="69305">MRHAGSGRGRGYSGGTVRRDPCRDGPVRIPGRMTTKSAAVRRRFSGLGFRLMAVMGVALLPLAMLSYVQGLKTAQLAEARVTNVIRGETLMAANPLIAEIVKAQTKTATLAVVLRAVLRGGVAANLEACREVMDNVVEADIGLITFAGYVDVNGQMLCGARNEQRDLSGTDAMAQLLTDPGPKIAVNPHGPVSKTSVLIASHPVRDRSGALMGFAFVSLPHEALDRRVLVNVRDEAQPLSLMTFDGKGVLLTSSIGMDAARDNLPVKRPLESFVDGTGTSFVARTATGERRAFAIVPLQAGTLYLLGSWPANRLDNTVFEGAFPAFLFPMMMWAASLLVALLASESQVLRHVRQLRDRITAFAAGERQLPRLDMAGAALELRSVGRAYERMTEAVVRNEADLENTIHQKEVLLREVHHRVKNNLQLIASILNMQLRGARTAEAKEAMRTVQDRVISLATVHRELYQTSGLTDVRADELLPRVATDLLRIGSAPGRRFALDAQVDDIRLTPDQAVPLALFLTEGMANVIKHSPTAAVGKARVELTLRRLENSTARFTLKNSLMPSGGDGKDSPDADGKDGFGSQLLTAFSQQLSGKITRGRSGDAYVLNMDFPMRPLSEGEERVAPKVVARPEADDEDDLS</sequence>
<reference evidence="12 13" key="1">
    <citation type="submission" date="2018-11" db="EMBL/GenBank/DDBJ databases">
        <title>Tabrizicola sp. isolated from sediment of alpine lake.</title>
        <authorList>
            <person name="Liu Z."/>
        </authorList>
    </citation>
    <scope>NUCLEOTIDE SEQUENCE [LARGE SCALE GENOMIC DNA]</scope>
    <source>
        <strain evidence="12 13">DRYC-M-16</strain>
    </source>
</reference>
<dbReference type="PANTHER" id="PTHR41523">
    <property type="entry name" value="TWO-COMPONENT SYSTEM SENSOR PROTEIN"/>
    <property type="match status" value="1"/>
</dbReference>
<gene>
    <name evidence="12" type="ORF">EEB11_11835</name>
</gene>
<proteinExistence type="predicted"/>
<feature type="region of interest" description="Disordered" evidence="9">
    <location>
        <begin position="614"/>
        <end position="640"/>
    </location>
</feature>
<evidence type="ECO:0000256" key="10">
    <source>
        <dbReference type="SAM" id="Phobius"/>
    </source>
</evidence>
<evidence type="ECO:0000256" key="2">
    <source>
        <dbReference type="ARBA" id="ARBA00004370"/>
    </source>
</evidence>
<dbReference type="InterPro" id="IPR036890">
    <property type="entry name" value="HATPase_C_sf"/>
</dbReference>
<keyword evidence="10" id="KW-0812">Transmembrane</keyword>
<feature type="region of interest" description="Disordered" evidence="9">
    <location>
        <begin position="1"/>
        <end position="31"/>
    </location>
</feature>
<dbReference type="InterPro" id="IPR011495">
    <property type="entry name" value="Sig_transdc_His_kin_sub2_dim/P"/>
</dbReference>
<evidence type="ECO:0000259" key="11">
    <source>
        <dbReference type="PROSITE" id="PS50885"/>
    </source>
</evidence>
<keyword evidence="10" id="KW-1133">Transmembrane helix</keyword>
<feature type="region of interest" description="Disordered" evidence="9">
    <location>
        <begin position="558"/>
        <end position="581"/>
    </location>
</feature>
<feature type="domain" description="HAMP" evidence="11">
    <location>
        <begin position="346"/>
        <end position="400"/>
    </location>
</feature>
<evidence type="ECO:0000313" key="13">
    <source>
        <dbReference type="Proteomes" id="UP000297741"/>
    </source>
</evidence>
<evidence type="ECO:0000256" key="9">
    <source>
        <dbReference type="SAM" id="MobiDB-lite"/>
    </source>
</evidence>
<feature type="compositionally biased region" description="Basic and acidic residues" evidence="9">
    <location>
        <begin position="17"/>
        <end position="26"/>
    </location>
</feature>
<dbReference type="Pfam" id="PF07568">
    <property type="entry name" value="HisKA_2"/>
    <property type="match status" value="1"/>
</dbReference>
<comment type="caution">
    <text evidence="12">The sequence shown here is derived from an EMBL/GenBank/DDBJ whole genome shotgun (WGS) entry which is preliminary data.</text>
</comment>
<dbReference type="GO" id="GO:0016301">
    <property type="term" value="F:kinase activity"/>
    <property type="evidence" value="ECO:0007669"/>
    <property type="project" value="UniProtKB-KW"/>
</dbReference>
<dbReference type="InterPro" id="IPR003660">
    <property type="entry name" value="HAMP_dom"/>
</dbReference>
<keyword evidence="13" id="KW-1185">Reference proteome</keyword>
<dbReference type="PROSITE" id="PS50885">
    <property type="entry name" value="HAMP"/>
    <property type="match status" value="1"/>
</dbReference>
<comment type="catalytic activity">
    <reaction evidence="1">
        <text>ATP + protein L-histidine = ADP + protein N-phospho-L-histidine.</text>
        <dbReference type="EC" id="2.7.13.3"/>
    </reaction>
</comment>
<keyword evidence="8" id="KW-0067">ATP-binding</keyword>
<protein>
    <recommendedName>
        <fullName evidence="3">histidine kinase</fullName>
        <ecNumber evidence="3">2.7.13.3</ecNumber>
    </recommendedName>
</protein>
<feature type="transmembrane region" description="Helical" evidence="10">
    <location>
        <begin position="47"/>
        <end position="68"/>
    </location>
</feature>
<accession>A0ABY2KKH3</accession>
<name>A0ABY2KKH3_9RHOB</name>
<dbReference type="Gene3D" id="3.30.565.10">
    <property type="entry name" value="Histidine kinase-like ATPase, C-terminal domain"/>
    <property type="match status" value="1"/>
</dbReference>
<keyword evidence="5" id="KW-0808">Transferase</keyword>
<evidence type="ECO:0000256" key="1">
    <source>
        <dbReference type="ARBA" id="ARBA00000085"/>
    </source>
</evidence>
<dbReference type="EMBL" id="RPEM01000007">
    <property type="protein sequence ID" value="TGD42957.1"/>
    <property type="molecule type" value="Genomic_DNA"/>
</dbReference>
<evidence type="ECO:0000313" key="12">
    <source>
        <dbReference type="EMBL" id="TGD42957.1"/>
    </source>
</evidence>
<keyword evidence="10" id="KW-0472">Membrane</keyword>
<comment type="subcellular location">
    <subcellularLocation>
        <location evidence="2">Membrane</location>
    </subcellularLocation>
</comment>
<evidence type="ECO:0000256" key="6">
    <source>
        <dbReference type="ARBA" id="ARBA00022741"/>
    </source>
</evidence>
<organism evidence="12 13">
    <name type="scientific">Pseudotabrizicola sediminis</name>
    <dbReference type="NCBI Taxonomy" id="2486418"/>
    <lineage>
        <taxon>Bacteria</taxon>
        <taxon>Pseudomonadati</taxon>
        <taxon>Pseudomonadota</taxon>
        <taxon>Alphaproteobacteria</taxon>
        <taxon>Rhodobacterales</taxon>
        <taxon>Paracoccaceae</taxon>
        <taxon>Pseudotabrizicola</taxon>
    </lineage>
</organism>
<feature type="compositionally biased region" description="Basic and acidic residues" evidence="9">
    <location>
        <begin position="617"/>
        <end position="632"/>
    </location>
</feature>
<evidence type="ECO:0000256" key="8">
    <source>
        <dbReference type="ARBA" id="ARBA00022840"/>
    </source>
</evidence>
<evidence type="ECO:0000256" key="3">
    <source>
        <dbReference type="ARBA" id="ARBA00012438"/>
    </source>
</evidence>
<evidence type="ECO:0000256" key="4">
    <source>
        <dbReference type="ARBA" id="ARBA00022553"/>
    </source>
</evidence>
<dbReference type="EC" id="2.7.13.3" evidence="3"/>
<evidence type="ECO:0000256" key="5">
    <source>
        <dbReference type="ARBA" id="ARBA00022679"/>
    </source>
</evidence>
<keyword evidence="7 12" id="KW-0418">Kinase</keyword>
<evidence type="ECO:0000256" key="7">
    <source>
        <dbReference type="ARBA" id="ARBA00022777"/>
    </source>
</evidence>
<feature type="compositionally biased region" description="Gly residues" evidence="9">
    <location>
        <begin position="1"/>
        <end position="14"/>
    </location>
</feature>
<keyword evidence="4" id="KW-0597">Phosphoprotein</keyword>
<keyword evidence="6" id="KW-0547">Nucleotide-binding</keyword>
<feature type="compositionally biased region" description="Basic and acidic residues" evidence="9">
    <location>
        <begin position="567"/>
        <end position="578"/>
    </location>
</feature>